<accession>A0A8J3VGM1</accession>
<proteinExistence type="predicted"/>
<dbReference type="Proteomes" id="UP000612899">
    <property type="component" value="Unassembled WGS sequence"/>
</dbReference>
<name>A0A8J3VGM1_9ACTN</name>
<gene>
    <name evidence="2" type="ORF">Rhe02_36570</name>
</gene>
<evidence type="ECO:0000256" key="1">
    <source>
        <dbReference type="SAM" id="SignalP"/>
    </source>
</evidence>
<organism evidence="2 3">
    <name type="scientific">Rhizocola hellebori</name>
    <dbReference type="NCBI Taxonomy" id="1392758"/>
    <lineage>
        <taxon>Bacteria</taxon>
        <taxon>Bacillati</taxon>
        <taxon>Actinomycetota</taxon>
        <taxon>Actinomycetes</taxon>
        <taxon>Micromonosporales</taxon>
        <taxon>Micromonosporaceae</taxon>
        <taxon>Rhizocola</taxon>
    </lineage>
</organism>
<sequence>MLAFLLPFAAAIAVPTAAHAANYCYLTAAQPSGWIYSWGAVDYCTQPIQAELHLREDISWSPDREVSADIRYNVTSAFMEVGAFCMYTPGSWYSYFVETRVKVNGSYQQKQQSPRWTIQYYCS</sequence>
<dbReference type="EMBL" id="BONY01000020">
    <property type="protein sequence ID" value="GIH05590.1"/>
    <property type="molecule type" value="Genomic_DNA"/>
</dbReference>
<comment type="caution">
    <text evidence="2">The sequence shown here is derived from an EMBL/GenBank/DDBJ whole genome shotgun (WGS) entry which is preliminary data.</text>
</comment>
<protein>
    <submittedName>
        <fullName evidence="2">Uncharacterized protein</fullName>
    </submittedName>
</protein>
<evidence type="ECO:0000313" key="2">
    <source>
        <dbReference type="EMBL" id="GIH05590.1"/>
    </source>
</evidence>
<dbReference type="AlphaFoldDB" id="A0A8J3VGM1"/>
<feature type="chain" id="PRO_5035152164" evidence="1">
    <location>
        <begin position="21"/>
        <end position="123"/>
    </location>
</feature>
<keyword evidence="3" id="KW-1185">Reference proteome</keyword>
<feature type="signal peptide" evidence="1">
    <location>
        <begin position="1"/>
        <end position="20"/>
    </location>
</feature>
<reference evidence="2" key="1">
    <citation type="submission" date="2021-01" db="EMBL/GenBank/DDBJ databases">
        <title>Whole genome shotgun sequence of Rhizocola hellebori NBRC 109834.</title>
        <authorList>
            <person name="Komaki H."/>
            <person name="Tamura T."/>
        </authorList>
    </citation>
    <scope>NUCLEOTIDE SEQUENCE</scope>
    <source>
        <strain evidence="2">NBRC 109834</strain>
    </source>
</reference>
<evidence type="ECO:0000313" key="3">
    <source>
        <dbReference type="Proteomes" id="UP000612899"/>
    </source>
</evidence>
<keyword evidence="1" id="KW-0732">Signal</keyword>